<dbReference type="CDD" id="cd13394">
    <property type="entry name" value="Syo1_like"/>
    <property type="match status" value="1"/>
</dbReference>
<dbReference type="InterPro" id="IPR011989">
    <property type="entry name" value="ARM-like"/>
</dbReference>
<sequence length="670" mass="74582">MGKANVRRRNQRKNRLNPLKKQDGAIKELPLDLKESALPVLSRLENPEAKERSWAASAISSIIVSSSEGRLLLLKNGLVSKLMNRLTDDSIEVVVEVTGAFRNLAIEEEYAVLMDMYRKNILAPLDTWQNKIDSFLENIVQEKIQLESYEDKGFFSCLCAIAENVASLYLNFGETTFQVLNSLNQKNVLSFLFRLIVPAAKVPLPVVETSLQALFTLTDDNDGGLLTFLQNPNNTPDAIIDLLHFYMKSESPLAKVYSVGCLFNIYQSKVVAKNFGELLSSESLLEILSNESLPVLTALLPDEQAYLDFVDRDLQSFKKNGLTQLKDEEAILSSDLLVVPAALEILSSLTSLLQSLAEGHVEEEFGDSFVAEDDGNKALEDLSSVVDEEPMNTDQAMDVDGATNEKSNSKLIEYMLDSVLPKLSSYFSWLSKFSSDDIPSNLKSYLLEVSERTIECLNNISWSCNGVFTDASDSSKKWNIQANQLVQWLFKTIFADLHNNSWPFSADTFTVSCGLLWAAARAASEVSNSITAEQIASLIGYASAHGSLDAQVRIFGAFATLGRTDNISVNEIIGQTLFSCLSLSEPNPQLTVEALNTIYDVYGDKSYPYDAPVFQQRNYLQQLANSLPKITQMVKRINRKSDSLLRFRAEEALENLGAFIEYKQSEYTGN</sequence>
<evidence type="ECO:0000256" key="2">
    <source>
        <dbReference type="SAM" id="MobiDB-lite"/>
    </source>
</evidence>
<dbReference type="PANTHER" id="PTHR13347">
    <property type="entry name" value="HEAT REPEAT-CONTAINING PROTEIN 3"/>
    <property type="match status" value="1"/>
</dbReference>
<dbReference type="InterPro" id="IPR052616">
    <property type="entry name" value="SYO1-like"/>
</dbReference>
<dbReference type="AlphaFoldDB" id="A0AAF0AVA3"/>
<evidence type="ECO:0000259" key="3">
    <source>
        <dbReference type="Pfam" id="PF25567"/>
    </source>
</evidence>
<feature type="domain" description="SYO1-like TPR repeats" evidence="3">
    <location>
        <begin position="441"/>
        <end position="665"/>
    </location>
</feature>
<dbReference type="Proteomes" id="UP001212411">
    <property type="component" value="Chromosome 1"/>
</dbReference>
<evidence type="ECO:0000313" key="5">
    <source>
        <dbReference type="Proteomes" id="UP001212411"/>
    </source>
</evidence>
<organism evidence="4 5">
    <name type="scientific">Schizosaccharomyces osmophilus</name>
    <dbReference type="NCBI Taxonomy" id="2545709"/>
    <lineage>
        <taxon>Eukaryota</taxon>
        <taxon>Fungi</taxon>
        <taxon>Dikarya</taxon>
        <taxon>Ascomycota</taxon>
        <taxon>Taphrinomycotina</taxon>
        <taxon>Schizosaccharomycetes</taxon>
        <taxon>Schizosaccharomycetales</taxon>
        <taxon>Schizosaccharomycetaceae</taxon>
        <taxon>Schizosaccharomyces</taxon>
    </lineage>
</organism>
<evidence type="ECO:0000313" key="4">
    <source>
        <dbReference type="EMBL" id="WBW72213.1"/>
    </source>
</evidence>
<protein>
    <submittedName>
        <fullName evidence="4">Armadillo repeat protein, involved in nucleocytoplasmic transport Syo2</fullName>
    </submittedName>
</protein>
<name>A0AAF0AVA3_9SCHI</name>
<dbReference type="GeneID" id="80874200"/>
<dbReference type="InterPro" id="IPR016024">
    <property type="entry name" value="ARM-type_fold"/>
</dbReference>
<dbReference type="Pfam" id="PF25567">
    <property type="entry name" value="TPR_SYO1"/>
    <property type="match status" value="1"/>
</dbReference>
<dbReference type="PANTHER" id="PTHR13347:SF1">
    <property type="entry name" value="HEAT REPEAT-CONTAINING PROTEIN 3"/>
    <property type="match status" value="1"/>
</dbReference>
<accession>A0AAF0AVA3</accession>
<dbReference type="KEGG" id="som:SOMG_00717"/>
<dbReference type="EMBL" id="CP115611">
    <property type="protein sequence ID" value="WBW72213.1"/>
    <property type="molecule type" value="Genomic_DNA"/>
</dbReference>
<dbReference type="InterPro" id="IPR057990">
    <property type="entry name" value="TPR_SYO1"/>
</dbReference>
<feature type="compositionally biased region" description="Basic residues" evidence="2">
    <location>
        <begin position="1"/>
        <end position="15"/>
    </location>
</feature>
<reference evidence="4 5" key="1">
    <citation type="journal article" date="2023" name="G3 (Bethesda)">
        <title>A high-quality reference genome for the fission yeast Schizosaccharomyces osmophilus.</title>
        <authorList>
            <person name="Jia G.S."/>
            <person name="Zhang W.C."/>
            <person name="Liang Y."/>
            <person name="Liu X.H."/>
            <person name="Rhind N."/>
            <person name="Pidoux A."/>
            <person name="Brysch-Herzberg M."/>
            <person name="Du L.L."/>
        </authorList>
    </citation>
    <scope>NUCLEOTIDE SEQUENCE [LARGE SCALE GENOMIC DNA]</scope>
    <source>
        <strain evidence="4 5">CBS 15793</strain>
    </source>
</reference>
<comment type="similarity">
    <text evidence="1">Belongs to the nuclear import and ribosome assembly adapter family.</text>
</comment>
<dbReference type="GO" id="GO:0042273">
    <property type="term" value="P:ribosomal large subunit biogenesis"/>
    <property type="evidence" value="ECO:0007669"/>
    <property type="project" value="TreeGrafter"/>
</dbReference>
<proteinExistence type="inferred from homology"/>
<evidence type="ECO:0000256" key="1">
    <source>
        <dbReference type="ARBA" id="ARBA00049983"/>
    </source>
</evidence>
<keyword evidence="5" id="KW-1185">Reference proteome</keyword>
<dbReference type="RefSeq" id="XP_056036456.1">
    <property type="nucleotide sequence ID" value="XM_056179511.1"/>
</dbReference>
<dbReference type="GO" id="GO:0051082">
    <property type="term" value="F:unfolded protein binding"/>
    <property type="evidence" value="ECO:0007669"/>
    <property type="project" value="TreeGrafter"/>
</dbReference>
<dbReference type="GO" id="GO:0006606">
    <property type="term" value="P:protein import into nucleus"/>
    <property type="evidence" value="ECO:0007669"/>
    <property type="project" value="TreeGrafter"/>
</dbReference>
<dbReference type="SUPFAM" id="SSF48371">
    <property type="entry name" value="ARM repeat"/>
    <property type="match status" value="1"/>
</dbReference>
<feature type="region of interest" description="Disordered" evidence="2">
    <location>
        <begin position="1"/>
        <end position="21"/>
    </location>
</feature>
<gene>
    <name evidence="4" type="primary">syo2</name>
    <name evidence="4" type="ORF">SOMG_00717</name>
</gene>
<dbReference type="Gene3D" id="1.25.10.10">
    <property type="entry name" value="Leucine-rich Repeat Variant"/>
    <property type="match status" value="1"/>
</dbReference>